<keyword evidence="3" id="KW-1185">Reference proteome</keyword>
<organism evidence="2 3">
    <name type="scientific">Cytospora mali</name>
    <name type="common">Apple Valsa canker fungus</name>
    <name type="synonym">Valsa mali</name>
    <dbReference type="NCBI Taxonomy" id="578113"/>
    <lineage>
        <taxon>Eukaryota</taxon>
        <taxon>Fungi</taxon>
        <taxon>Dikarya</taxon>
        <taxon>Ascomycota</taxon>
        <taxon>Pezizomycotina</taxon>
        <taxon>Sordariomycetes</taxon>
        <taxon>Sordariomycetidae</taxon>
        <taxon>Diaporthales</taxon>
        <taxon>Cytosporaceae</taxon>
        <taxon>Cytospora</taxon>
    </lineage>
</organism>
<evidence type="ECO:0000313" key="2">
    <source>
        <dbReference type="EMBL" id="KUI73418.1"/>
    </source>
</evidence>
<protein>
    <submittedName>
        <fullName evidence="2">Uncharacterized protein</fullName>
    </submittedName>
</protein>
<proteinExistence type="predicted"/>
<evidence type="ECO:0000313" key="3">
    <source>
        <dbReference type="Proteomes" id="UP000078559"/>
    </source>
</evidence>
<feature type="region of interest" description="Disordered" evidence="1">
    <location>
        <begin position="1"/>
        <end position="62"/>
    </location>
</feature>
<gene>
    <name evidence="2" type="ORF">VM1G_11892</name>
</gene>
<sequence length="62" mass="6716">MENRVFRPGQSMTRGGPKISFDSNAQEKGSEASLGAERVDEGQPGNNLRINKTGDVNEPEDP</sequence>
<dbReference type="EMBL" id="CM003107">
    <property type="protein sequence ID" value="KUI73418.1"/>
    <property type="molecule type" value="Genomic_DNA"/>
</dbReference>
<evidence type="ECO:0000256" key="1">
    <source>
        <dbReference type="SAM" id="MobiDB-lite"/>
    </source>
</evidence>
<accession>A0A194WBF4</accession>
<reference evidence="2" key="1">
    <citation type="submission" date="2014-12" db="EMBL/GenBank/DDBJ databases">
        <title>Genome Sequence of Valsa Canker Pathogens Uncovers a Specific Adaption of Colonization on Woody Bark.</title>
        <authorList>
            <person name="Yin Z."/>
            <person name="Liu H."/>
            <person name="Gao X."/>
            <person name="Li Z."/>
            <person name="Song N."/>
            <person name="Ke X."/>
            <person name="Dai Q."/>
            <person name="Wu Y."/>
            <person name="Sun Y."/>
            <person name="Xu J.-R."/>
            <person name="Kang Z.K."/>
            <person name="Wang L."/>
            <person name="Huang L."/>
        </authorList>
    </citation>
    <scope>NUCLEOTIDE SEQUENCE [LARGE SCALE GENOMIC DNA]</scope>
    <source>
        <strain evidence="2">03-8</strain>
    </source>
</reference>
<dbReference type="AlphaFoldDB" id="A0A194WBF4"/>
<dbReference type="Proteomes" id="UP000078559">
    <property type="component" value="Chromosome 10"/>
</dbReference>
<name>A0A194WBF4_CYTMA</name>